<feature type="transmembrane region" description="Helical" evidence="5">
    <location>
        <begin position="58"/>
        <end position="77"/>
    </location>
</feature>
<dbReference type="EMBL" id="FNDX01000003">
    <property type="protein sequence ID" value="SDI15211.1"/>
    <property type="molecule type" value="Genomic_DNA"/>
</dbReference>
<keyword evidence="7" id="KW-1185">Reference proteome</keyword>
<evidence type="ECO:0000256" key="2">
    <source>
        <dbReference type="ARBA" id="ARBA00022692"/>
    </source>
</evidence>
<protein>
    <submittedName>
        <fullName evidence="6">H+/Cl-antiporter ClcA</fullName>
    </submittedName>
</protein>
<feature type="transmembrane region" description="Helical" evidence="5">
    <location>
        <begin position="233"/>
        <end position="254"/>
    </location>
</feature>
<evidence type="ECO:0000313" key="7">
    <source>
        <dbReference type="Proteomes" id="UP000199050"/>
    </source>
</evidence>
<evidence type="ECO:0000256" key="4">
    <source>
        <dbReference type="ARBA" id="ARBA00023136"/>
    </source>
</evidence>
<dbReference type="AlphaFoldDB" id="A0A1G8I8X5"/>
<dbReference type="PANTHER" id="PTHR43427:SF12">
    <property type="entry name" value="CHLORIDE TRANSPORTER"/>
    <property type="match status" value="1"/>
</dbReference>
<keyword evidence="4 5" id="KW-0472">Membrane</keyword>
<dbReference type="Proteomes" id="UP000199050">
    <property type="component" value="Unassembled WGS sequence"/>
</dbReference>
<proteinExistence type="predicted"/>
<dbReference type="GO" id="GO:0015108">
    <property type="term" value="F:chloride transmembrane transporter activity"/>
    <property type="evidence" value="ECO:0007669"/>
    <property type="project" value="InterPro"/>
</dbReference>
<organism evidence="6 7">
    <name type="scientific">Paenibacillus typhae</name>
    <dbReference type="NCBI Taxonomy" id="1174501"/>
    <lineage>
        <taxon>Bacteria</taxon>
        <taxon>Bacillati</taxon>
        <taxon>Bacillota</taxon>
        <taxon>Bacilli</taxon>
        <taxon>Bacillales</taxon>
        <taxon>Paenibacillaceae</taxon>
        <taxon>Paenibacillus</taxon>
    </lineage>
</organism>
<dbReference type="PANTHER" id="PTHR43427">
    <property type="entry name" value="CHLORIDE CHANNEL PROTEIN CLC-E"/>
    <property type="match status" value="1"/>
</dbReference>
<comment type="subcellular location">
    <subcellularLocation>
        <location evidence="1">Membrane</location>
        <topology evidence="1">Multi-pass membrane protein</topology>
    </subcellularLocation>
</comment>
<sequence length="441" mass="46793">MAPWRQKGTDIIEKWWFAAAWGTLLKWIVLGSGVGVLAGTASAFFLKSLDYVTGVRVANSWLLFLLPLGGALVSYLYSRYGGSSSKGNNLILEQIQTDSEAVPLRMAPLVLFGTLITHLFGGSAGREGTAVQMGGSLAEWFGRMLRVKPVDRRILLICGISGGFGSIFGTPLAGTVFGLEVLAIGLISHEALIPAFIASFVGNLTAASFWGITHVHYPIGEIPALTMPVLLKVVLASVLFGLTSTLFSELTHALKRGYTRLFRNPVLKTAVGGVVVIILVYVLGTRDYLGLGLPLIESSFTGEVAPFAFLGKLVFTSLTLGAGFQGGEVTPLFAIGATLGHALAEMLHLYAPFLAGLGFIAVFCGAANTPVACFLMGIELFGGEGAVYFFIACLVSYLFSGHSGIYTSQQIGIPKSRFRAFPQGTTLGTARQPTKKKDGAH</sequence>
<feature type="transmembrane region" description="Helical" evidence="5">
    <location>
        <begin position="357"/>
        <end position="378"/>
    </location>
</feature>
<dbReference type="Pfam" id="PF00654">
    <property type="entry name" value="Voltage_CLC"/>
    <property type="match status" value="1"/>
</dbReference>
<feature type="transmembrane region" description="Helical" evidence="5">
    <location>
        <begin position="24"/>
        <end position="46"/>
    </location>
</feature>
<evidence type="ECO:0000256" key="3">
    <source>
        <dbReference type="ARBA" id="ARBA00022989"/>
    </source>
</evidence>
<feature type="transmembrane region" description="Helical" evidence="5">
    <location>
        <begin position="331"/>
        <end position="351"/>
    </location>
</feature>
<keyword evidence="2 5" id="KW-0812">Transmembrane</keyword>
<evidence type="ECO:0000256" key="5">
    <source>
        <dbReference type="SAM" id="Phobius"/>
    </source>
</evidence>
<evidence type="ECO:0000313" key="6">
    <source>
        <dbReference type="EMBL" id="SDI15211.1"/>
    </source>
</evidence>
<keyword evidence="3 5" id="KW-1133">Transmembrane helix</keyword>
<dbReference type="PRINTS" id="PR00762">
    <property type="entry name" value="CLCHANNEL"/>
</dbReference>
<dbReference type="SUPFAM" id="SSF81340">
    <property type="entry name" value="Clc chloride channel"/>
    <property type="match status" value="1"/>
</dbReference>
<evidence type="ECO:0000256" key="1">
    <source>
        <dbReference type="ARBA" id="ARBA00004141"/>
    </source>
</evidence>
<dbReference type="InterPro" id="IPR050368">
    <property type="entry name" value="ClC-type_chloride_channel"/>
</dbReference>
<dbReference type="InterPro" id="IPR001807">
    <property type="entry name" value="ClC"/>
</dbReference>
<feature type="transmembrane region" description="Helical" evidence="5">
    <location>
        <begin position="154"/>
        <end position="179"/>
    </location>
</feature>
<dbReference type="GO" id="GO:0016020">
    <property type="term" value="C:membrane"/>
    <property type="evidence" value="ECO:0007669"/>
    <property type="project" value="UniProtKB-SubCell"/>
</dbReference>
<dbReference type="RefSeq" id="WP_090712462.1">
    <property type="nucleotide sequence ID" value="NZ_CBCSKY010000001.1"/>
</dbReference>
<dbReference type="InterPro" id="IPR014743">
    <property type="entry name" value="Cl-channel_core"/>
</dbReference>
<accession>A0A1G8I8X5</accession>
<dbReference type="OrthoDB" id="9767361at2"/>
<dbReference type="CDD" id="cd03682">
    <property type="entry name" value="ClC_sycA_like"/>
    <property type="match status" value="1"/>
</dbReference>
<feature type="transmembrane region" description="Helical" evidence="5">
    <location>
        <begin position="385"/>
        <end position="406"/>
    </location>
</feature>
<feature type="transmembrane region" description="Helical" evidence="5">
    <location>
        <begin position="266"/>
        <end position="284"/>
    </location>
</feature>
<name>A0A1G8I8X5_9BACL</name>
<dbReference type="STRING" id="1174501.SAMN05216192_103156"/>
<gene>
    <name evidence="6" type="ORF">SAMN05216192_103156</name>
</gene>
<reference evidence="7" key="1">
    <citation type="submission" date="2016-10" db="EMBL/GenBank/DDBJ databases">
        <authorList>
            <person name="Varghese N."/>
            <person name="Submissions S."/>
        </authorList>
    </citation>
    <scope>NUCLEOTIDE SEQUENCE [LARGE SCALE GENOMIC DNA]</scope>
    <source>
        <strain evidence="7">CGMCC 1.11012</strain>
    </source>
</reference>
<dbReference type="Gene3D" id="1.10.3080.10">
    <property type="entry name" value="Clc chloride channel"/>
    <property type="match status" value="1"/>
</dbReference>
<feature type="transmembrane region" description="Helical" evidence="5">
    <location>
        <begin position="191"/>
        <end position="213"/>
    </location>
</feature>